<dbReference type="InterPro" id="IPR052388">
    <property type="entry name" value="Peroxisomal_t2-enoyl-CoA_red"/>
</dbReference>
<name>A0ABZ2LVL2_9BACT</name>
<accession>A0ABZ2LVL2</accession>
<comment type="subunit">
    <text evidence="12">Interacts with PEX5, probably required to target it into peroxisomes.</text>
</comment>
<evidence type="ECO:0000256" key="13">
    <source>
        <dbReference type="ARBA" id="ARBA00038849"/>
    </source>
</evidence>
<dbReference type="EMBL" id="CP089984">
    <property type="protein sequence ID" value="WXB14365.1"/>
    <property type="molecule type" value="Genomic_DNA"/>
</dbReference>
<comment type="catalytic activity">
    <reaction evidence="16">
        <text>(2E)-tetradecenoyl-CoA + NADPH + H(+) = tetradecanoyl-CoA + NADP(+)</text>
        <dbReference type="Rhea" id="RHEA:44968"/>
        <dbReference type="ChEBI" id="CHEBI:15378"/>
        <dbReference type="ChEBI" id="CHEBI:57385"/>
        <dbReference type="ChEBI" id="CHEBI:57783"/>
        <dbReference type="ChEBI" id="CHEBI:58349"/>
        <dbReference type="ChEBI" id="CHEBI:61405"/>
    </reaction>
    <physiologicalReaction direction="left-to-right" evidence="16">
        <dbReference type="Rhea" id="RHEA:44969"/>
    </physiologicalReaction>
</comment>
<comment type="catalytic activity">
    <reaction evidence="15">
        <text>(2E)-dodecenoyl-CoA + NADPH + H(+) = dodecanoyl-CoA + NADP(+)</text>
        <dbReference type="Rhea" id="RHEA:44964"/>
        <dbReference type="ChEBI" id="CHEBI:15378"/>
        <dbReference type="ChEBI" id="CHEBI:57330"/>
        <dbReference type="ChEBI" id="CHEBI:57375"/>
        <dbReference type="ChEBI" id="CHEBI:57783"/>
        <dbReference type="ChEBI" id="CHEBI:58349"/>
    </reaction>
    <physiologicalReaction direction="left-to-right" evidence="15">
        <dbReference type="Rhea" id="RHEA:44965"/>
    </physiologicalReaction>
</comment>
<evidence type="ECO:0000256" key="3">
    <source>
        <dbReference type="ARBA" id="ARBA00022516"/>
    </source>
</evidence>
<comment type="catalytic activity">
    <reaction evidence="20">
        <text>(2E)-octenoyl-CoA + NADPH + H(+) = octanoyl-CoA + NADP(+)</text>
        <dbReference type="Rhea" id="RHEA:44952"/>
        <dbReference type="ChEBI" id="CHEBI:15378"/>
        <dbReference type="ChEBI" id="CHEBI:57386"/>
        <dbReference type="ChEBI" id="CHEBI:57783"/>
        <dbReference type="ChEBI" id="CHEBI:58349"/>
        <dbReference type="ChEBI" id="CHEBI:62242"/>
    </reaction>
    <physiologicalReaction direction="left-to-right" evidence="20">
        <dbReference type="Rhea" id="RHEA:44953"/>
    </physiologicalReaction>
</comment>
<keyword evidence="6" id="KW-0521">NADP</keyword>
<evidence type="ECO:0000313" key="21">
    <source>
        <dbReference type="EMBL" id="WXB14365.1"/>
    </source>
</evidence>
<evidence type="ECO:0000256" key="16">
    <source>
        <dbReference type="ARBA" id="ARBA00048686"/>
    </source>
</evidence>
<keyword evidence="10" id="KW-0275">Fatty acid biosynthesis</keyword>
<dbReference type="RefSeq" id="WP_394823985.1">
    <property type="nucleotide sequence ID" value="NZ_CP089984.1"/>
</dbReference>
<evidence type="ECO:0000256" key="17">
    <source>
        <dbReference type="ARBA" id="ARBA00049108"/>
    </source>
</evidence>
<keyword evidence="7" id="KW-0560">Oxidoreductase</keyword>
<keyword evidence="9" id="KW-0576">Peroxisome</keyword>
<evidence type="ECO:0000256" key="2">
    <source>
        <dbReference type="ARBA" id="ARBA00005189"/>
    </source>
</evidence>
<comment type="subcellular location">
    <subcellularLocation>
        <location evidence="1">Peroxisome</location>
    </subcellularLocation>
</comment>
<gene>
    <name evidence="21" type="ORF">LZC94_41885</name>
</gene>
<dbReference type="PRINTS" id="PR00081">
    <property type="entry name" value="GDHRDH"/>
</dbReference>
<dbReference type="Gene3D" id="3.40.50.720">
    <property type="entry name" value="NAD(P)-binding Rossmann-like Domain"/>
    <property type="match status" value="1"/>
</dbReference>
<dbReference type="InterPro" id="IPR002347">
    <property type="entry name" value="SDR_fam"/>
</dbReference>
<dbReference type="PRINTS" id="PR00080">
    <property type="entry name" value="SDRFAMILY"/>
</dbReference>
<evidence type="ECO:0000256" key="12">
    <source>
        <dbReference type="ARBA" id="ARBA00038622"/>
    </source>
</evidence>
<keyword evidence="5" id="KW-0276">Fatty acid metabolism</keyword>
<reference evidence="21 22" key="1">
    <citation type="submission" date="2021-12" db="EMBL/GenBank/DDBJ databases">
        <title>Discovery of the Pendulisporaceae a myxobacterial family with distinct sporulation behavior and unique specialized metabolism.</title>
        <authorList>
            <person name="Garcia R."/>
            <person name="Popoff A."/>
            <person name="Bader C.D."/>
            <person name="Loehr J."/>
            <person name="Walesch S."/>
            <person name="Walt C."/>
            <person name="Boldt J."/>
            <person name="Bunk B."/>
            <person name="Haeckl F.J.F.P.J."/>
            <person name="Gunesch A.P."/>
            <person name="Birkelbach J."/>
            <person name="Nuebel U."/>
            <person name="Pietschmann T."/>
            <person name="Bach T."/>
            <person name="Mueller R."/>
        </authorList>
    </citation>
    <scope>NUCLEOTIDE SEQUENCE [LARGE SCALE GENOMIC DNA]</scope>
    <source>
        <strain evidence="21 22">MSr11954</strain>
    </source>
</reference>
<sequence>MGNIFRASLFDGHTAIVTGGGSGIGLAIATQLGELGARVAILGRKAERLETAKATLVQRGIQVHTAVCDIREPEQVATFVDGVAHALGPATILVNNAGGQFPTTAEQVTARGWEAVVRNNLNGTFFMTQAVATKHMIPARRGRILNIIANVRRGFPGMVHTGAARAGVENLTKTLAVEWAQYNVQVNAIAPGVIKSSGTDQYPPELLEVSRKQTPAKRLGTPEEVAHLATYLTSDAASFVTGETWYIDGGANLWGDNWPIPDPDPAM</sequence>
<proteinExistence type="predicted"/>
<dbReference type="SUPFAM" id="SSF51735">
    <property type="entry name" value="NAD(P)-binding Rossmann-fold domains"/>
    <property type="match status" value="1"/>
</dbReference>
<evidence type="ECO:0000256" key="11">
    <source>
        <dbReference type="ARBA" id="ARBA00037124"/>
    </source>
</evidence>
<evidence type="ECO:0000256" key="7">
    <source>
        <dbReference type="ARBA" id="ARBA00023002"/>
    </source>
</evidence>
<evidence type="ECO:0000256" key="9">
    <source>
        <dbReference type="ARBA" id="ARBA00023140"/>
    </source>
</evidence>
<evidence type="ECO:0000256" key="15">
    <source>
        <dbReference type="ARBA" id="ARBA00047570"/>
    </source>
</evidence>
<dbReference type="PANTHER" id="PTHR24317">
    <property type="entry name" value="PEROXISOMAL TRANS-2-ENOYL-COA REDUCTASE"/>
    <property type="match status" value="1"/>
</dbReference>
<keyword evidence="8" id="KW-0443">Lipid metabolism</keyword>
<evidence type="ECO:0000256" key="14">
    <source>
        <dbReference type="ARBA" id="ARBA00041063"/>
    </source>
</evidence>
<evidence type="ECO:0000256" key="8">
    <source>
        <dbReference type="ARBA" id="ARBA00023098"/>
    </source>
</evidence>
<comment type="catalytic activity">
    <reaction evidence="18">
        <text>a (2E)-enoyl-CoA + NADPH + H(+) = a 2,3-saturated acyl-CoA + NADP(+)</text>
        <dbReference type="Rhea" id="RHEA:33763"/>
        <dbReference type="ChEBI" id="CHEBI:15378"/>
        <dbReference type="ChEBI" id="CHEBI:57783"/>
        <dbReference type="ChEBI" id="CHEBI:58349"/>
        <dbReference type="ChEBI" id="CHEBI:58856"/>
        <dbReference type="ChEBI" id="CHEBI:65111"/>
        <dbReference type="EC" id="1.3.1.38"/>
    </reaction>
    <physiologicalReaction direction="left-to-right" evidence="18">
        <dbReference type="Rhea" id="RHEA:33764"/>
    </physiologicalReaction>
</comment>
<evidence type="ECO:0000256" key="19">
    <source>
        <dbReference type="ARBA" id="ARBA00049386"/>
    </source>
</evidence>
<evidence type="ECO:0000256" key="20">
    <source>
        <dbReference type="ARBA" id="ARBA00049559"/>
    </source>
</evidence>
<evidence type="ECO:0000256" key="10">
    <source>
        <dbReference type="ARBA" id="ARBA00023160"/>
    </source>
</evidence>
<comment type="catalytic activity">
    <reaction evidence="17">
        <text>(2E)-hexenoyl-CoA + NADPH + H(+) = hexanoyl-CoA + NADP(+)</text>
        <dbReference type="Rhea" id="RHEA:44956"/>
        <dbReference type="ChEBI" id="CHEBI:15378"/>
        <dbReference type="ChEBI" id="CHEBI:57783"/>
        <dbReference type="ChEBI" id="CHEBI:58349"/>
        <dbReference type="ChEBI" id="CHEBI:62077"/>
        <dbReference type="ChEBI" id="CHEBI:62620"/>
    </reaction>
    <physiologicalReaction direction="left-to-right" evidence="17">
        <dbReference type="Rhea" id="RHEA:44957"/>
    </physiologicalReaction>
</comment>
<dbReference type="PANTHER" id="PTHR24317:SF7">
    <property type="entry name" value="PEROXISOMAL TRANS-2-ENOYL-COA REDUCTASE"/>
    <property type="match status" value="1"/>
</dbReference>
<comment type="pathway">
    <text evidence="2">Lipid metabolism.</text>
</comment>
<comment type="function">
    <text evidence="11">Participates in chain elongation of fatty acids. Catalyzes the reduction of trans-2-enoyl-CoAs of varying chain lengths from 6:1 to 16:1, having maximum activity with 10:1 CoA. Has no 2,4-dienoyl-CoA reductase activity.</text>
</comment>
<keyword evidence="22" id="KW-1185">Reference proteome</keyword>
<evidence type="ECO:0000256" key="4">
    <source>
        <dbReference type="ARBA" id="ARBA00022553"/>
    </source>
</evidence>
<evidence type="ECO:0000256" key="5">
    <source>
        <dbReference type="ARBA" id="ARBA00022832"/>
    </source>
</evidence>
<dbReference type="EC" id="1.3.1.38" evidence="13"/>
<dbReference type="Proteomes" id="UP001370348">
    <property type="component" value="Chromosome"/>
</dbReference>
<evidence type="ECO:0000313" key="22">
    <source>
        <dbReference type="Proteomes" id="UP001370348"/>
    </source>
</evidence>
<evidence type="ECO:0000256" key="1">
    <source>
        <dbReference type="ARBA" id="ARBA00004275"/>
    </source>
</evidence>
<dbReference type="Pfam" id="PF13561">
    <property type="entry name" value="adh_short_C2"/>
    <property type="match status" value="1"/>
</dbReference>
<keyword evidence="4" id="KW-0597">Phosphoprotein</keyword>
<organism evidence="21 22">
    <name type="scientific">Pendulispora albinea</name>
    <dbReference type="NCBI Taxonomy" id="2741071"/>
    <lineage>
        <taxon>Bacteria</taxon>
        <taxon>Pseudomonadati</taxon>
        <taxon>Myxococcota</taxon>
        <taxon>Myxococcia</taxon>
        <taxon>Myxococcales</taxon>
        <taxon>Sorangiineae</taxon>
        <taxon>Pendulisporaceae</taxon>
        <taxon>Pendulispora</taxon>
    </lineage>
</organism>
<protein>
    <recommendedName>
        <fullName evidence="14">Peroxisomal trans-2-enoyl-CoA reductase</fullName>
        <ecNumber evidence="13">1.3.1.38</ecNumber>
    </recommendedName>
</protein>
<keyword evidence="3" id="KW-0444">Lipid biosynthesis</keyword>
<evidence type="ECO:0000256" key="6">
    <source>
        <dbReference type="ARBA" id="ARBA00022857"/>
    </source>
</evidence>
<comment type="catalytic activity">
    <reaction evidence="19">
        <text>(2E)-decenoyl-CoA + NADPH + H(+) = decanoyl-CoA + NADP(+)</text>
        <dbReference type="Rhea" id="RHEA:44960"/>
        <dbReference type="ChEBI" id="CHEBI:15378"/>
        <dbReference type="ChEBI" id="CHEBI:57783"/>
        <dbReference type="ChEBI" id="CHEBI:58349"/>
        <dbReference type="ChEBI" id="CHEBI:61406"/>
        <dbReference type="ChEBI" id="CHEBI:61430"/>
    </reaction>
    <physiologicalReaction direction="left-to-right" evidence="19">
        <dbReference type="Rhea" id="RHEA:44961"/>
    </physiologicalReaction>
</comment>
<dbReference type="InterPro" id="IPR036291">
    <property type="entry name" value="NAD(P)-bd_dom_sf"/>
</dbReference>
<evidence type="ECO:0000256" key="18">
    <source>
        <dbReference type="ARBA" id="ARBA00049251"/>
    </source>
</evidence>